<dbReference type="GO" id="GO:0005634">
    <property type="term" value="C:nucleus"/>
    <property type="evidence" value="ECO:0007669"/>
    <property type="project" value="TreeGrafter"/>
</dbReference>
<gene>
    <name evidence="7" type="primary">LOC108734663</name>
</gene>
<dbReference type="GO" id="GO:0000976">
    <property type="term" value="F:transcription cis-regulatory region binding"/>
    <property type="evidence" value="ECO:0007669"/>
    <property type="project" value="TreeGrafter"/>
</dbReference>
<protein>
    <submittedName>
        <fullName evidence="7">GA-binding protein subunit beta-1</fullName>
    </submittedName>
</protein>
<organism evidence="6 7">
    <name type="scientific">Agrilus planipennis</name>
    <name type="common">Emerald ash borer</name>
    <name type="synonym">Agrilus marcopoli</name>
    <dbReference type="NCBI Taxonomy" id="224129"/>
    <lineage>
        <taxon>Eukaryota</taxon>
        <taxon>Metazoa</taxon>
        <taxon>Ecdysozoa</taxon>
        <taxon>Arthropoda</taxon>
        <taxon>Hexapoda</taxon>
        <taxon>Insecta</taxon>
        <taxon>Pterygota</taxon>
        <taxon>Neoptera</taxon>
        <taxon>Endopterygota</taxon>
        <taxon>Coleoptera</taxon>
        <taxon>Polyphaga</taxon>
        <taxon>Elateriformia</taxon>
        <taxon>Buprestoidea</taxon>
        <taxon>Buprestidae</taxon>
        <taxon>Agrilinae</taxon>
        <taxon>Agrilus</taxon>
    </lineage>
</organism>
<dbReference type="KEGG" id="apln:108734663"/>
<feature type="repeat" description="ANK" evidence="3">
    <location>
        <begin position="149"/>
        <end position="181"/>
    </location>
</feature>
<evidence type="ECO:0000256" key="3">
    <source>
        <dbReference type="PROSITE-ProRule" id="PRU00023"/>
    </source>
</evidence>
<dbReference type="GO" id="GO:0045944">
    <property type="term" value="P:positive regulation of transcription by RNA polymerase II"/>
    <property type="evidence" value="ECO:0007669"/>
    <property type="project" value="TreeGrafter"/>
</dbReference>
<keyword evidence="2 3" id="KW-0040">ANK repeat</keyword>
<feature type="compositionally biased region" description="Acidic residues" evidence="5">
    <location>
        <begin position="281"/>
        <end position="295"/>
    </location>
</feature>
<dbReference type="SUPFAM" id="SSF48403">
    <property type="entry name" value="Ankyrin repeat"/>
    <property type="match status" value="1"/>
</dbReference>
<name>A0A1W4WNX5_AGRPL</name>
<dbReference type="Gene3D" id="1.25.40.20">
    <property type="entry name" value="Ankyrin repeat-containing domain"/>
    <property type="match status" value="1"/>
</dbReference>
<proteinExistence type="predicted"/>
<evidence type="ECO:0000313" key="6">
    <source>
        <dbReference type="Proteomes" id="UP000192223"/>
    </source>
</evidence>
<dbReference type="CTD" id="38055"/>
<evidence type="ECO:0000256" key="4">
    <source>
        <dbReference type="SAM" id="Coils"/>
    </source>
</evidence>
<feature type="region of interest" description="Disordered" evidence="5">
    <location>
        <begin position="214"/>
        <end position="236"/>
    </location>
</feature>
<keyword evidence="4" id="KW-0175">Coiled coil</keyword>
<dbReference type="InterPro" id="IPR050663">
    <property type="entry name" value="Ankyrin-SOCS_Box"/>
</dbReference>
<dbReference type="PRINTS" id="PR01415">
    <property type="entry name" value="ANKYRIN"/>
</dbReference>
<feature type="coiled-coil region" evidence="4">
    <location>
        <begin position="467"/>
        <end position="508"/>
    </location>
</feature>
<dbReference type="AlphaFoldDB" id="A0A1W4WNX5"/>
<dbReference type="InterPro" id="IPR002110">
    <property type="entry name" value="Ankyrin_rpt"/>
</dbReference>
<reference evidence="7" key="1">
    <citation type="submission" date="2025-08" db="UniProtKB">
        <authorList>
            <consortium name="RefSeq"/>
        </authorList>
    </citation>
    <scope>IDENTIFICATION</scope>
    <source>
        <tissue evidence="7">Entire body</tissue>
    </source>
</reference>
<evidence type="ECO:0000313" key="7">
    <source>
        <dbReference type="RefSeq" id="XP_018321808.1"/>
    </source>
</evidence>
<dbReference type="OrthoDB" id="341259at2759"/>
<evidence type="ECO:0000256" key="1">
    <source>
        <dbReference type="ARBA" id="ARBA00022737"/>
    </source>
</evidence>
<evidence type="ECO:0000256" key="2">
    <source>
        <dbReference type="ARBA" id="ARBA00023043"/>
    </source>
</evidence>
<feature type="repeat" description="ANK" evidence="3">
    <location>
        <begin position="116"/>
        <end position="148"/>
    </location>
</feature>
<dbReference type="Pfam" id="PF12796">
    <property type="entry name" value="Ank_2"/>
    <property type="match status" value="2"/>
</dbReference>
<dbReference type="InterPro" id="IPR036770">
    <property type="entry name" value="Ankyrin_rpt-contain_sf"/>
</dbReference>
<dbReference type="PROSITE" id="PS50088">
    <property type="entry name" value="ANK_REPEAT"/>
    <property type="match status" value="3"/>
</dbReference>
<dbReference type="RefSeq" id="XP_018321808.1">
    <property type="nucleotide sequence ID" value="XM_018466306.1"/>
</dbReference>
<feature type="repeat" description="ANK" evidence="3">
    <location>
        <begin position="83"/>
        <end position="115"/>
    </location>
</feature>
<dbReference type="GeneID" id="108734663"/>
<dbReference type="SMART" id="SM00248">
    <property type="entry name" value="ANK"/>
    <property type="match status" value="3"/>
</dbReference>
<dbReference type="Proteomes" id="UP000192223">
    <property type="component" value="Unplaced"/>
</dbReference>
<dbReference type="PANTHER" id="PTHR24193:SF121">
    <property type="entry name" value="ADA2A-CONTAINING COMPLEX COMPONENT 3, ISOFORM D"/>
    <property type="match status" value="1"/>
</dbReference>
<accession>A0A1W4WNX5</accession>
<feature type="region of interest" description="Disordered" evidence="5">
    <location>
        <begin position="280"/>
        <end position="302"/>
    </location>
</feature>
<dbReference type="PROSITE" id="PS50297">
    <property type="entry name" value="ANK_REP_REGION"/>
    <property type="match status" value="3"/>
</dbReference>
<dbReference type="InParanoid" id="A0A1W4WNX5"/>
<keyword evidence="1" id="KW-0677">Repeat</keyword>
<keyword evidence="6" id="KW-1185">Reference proteome</keyword>
<evidence type="ECO:0000256" key="5">
    <source>
        <dbReference type="SAM" id="MobiDB-lite"/>
    </source>
</evidence>
<dbReference type="PANTHER" id="PTHR24193">
    <property type="entry name" value="ANKYRIN REPEAT PROTEIN"/>
    <property type="match status" value="1"/>
</dbReference>
<dbReference type="STRING" id="224129.A0A1W4WNX5"/>
<sequence length="512" mass="56976">MLKVPVLDMNLDKSKKDTETTSKYVLTNNELLTIENNGANGQVPQITWVTELGKQLLKAASEGNTEEIRLLVGKGAPFTADWLGTSPLHLAAQNNHLDVCCLLLRAGISKDARTKVDRTPLHMAAYKGHYEIVECLLTNGAEVNCKDLLGMTPLHWAVQNAHIEVVSLLIRYGADTQAVNKFELSPLDIAMQIQKHDIADIISATLTTNENFQAANESSNDSGLEPTSESRLSENDSSFPIETILLEGIDGESINAHCENDAGIFNSLFPKQTNTERLFAEEEDSQNENESEEQPQETSFIEEKEDFSETVKLLQQHGITMLPPDDSNIFTSVMDTGHQVVLTDIGKEMLNSTKPVAKIKPEAVKIATKVHQKLKSNSRSALKTKEVLLSVTPEEFLAMTTNLNAPMELKKVENFNCVSKPTTKRIVMKKSKVIPVVVNNNNNNNAVNKSKKSGINVSDMELLMTQLIEVKRQATVYKRQAEEYKSKLLMKEAEAKMYKQKLIALQRNCYCS</sequence>